<dbReference type="InterPro" id="IPR050695">
    <property type="entry name" value="N-acetylmuramoyl_amidase_3"/>
</dbReference>
<evidence type="ECO:0000256" key="3">
    <source>
        <dbReference type="PROSITE-ProRule" id="PRU00591"/>
    </source>
</evidence>
<sequence>MGYNGGRKCRFALFGRPVMVRSRSFLVSVSAVLLALVLAAGAAFAQAYGRDGAQGADAVDFVYVDEAALDAGGRQAVAVALSDAAPRAVSASAAFVRVEDGARFSYDAAACGGAGLLFEFAAHEPGTYALETVEYACADGSVRTIDFSSDAGRPCSFSVGGPEVLGRAASDESVSVYTLSAEGGLESASSFGAAEMPVLSSDAAGESEGFAASLLSRMPSSKQGRIVIALDPGHGGSDPGAVANGLKESELNWKIAQYCKAELEKYAGVEVFMTRGRDETLNSLTERVDRAVAAGARVFVSIHINSASSSAHGAEVWYPNASSWKYEQTHLEGGELARDILDELVALGLTDRGSKIRDWAGSSYENGSTADYYGVIRHARRVGIPAVIVEHAFITNEQDAAMLADDATLEHMGRADARGIAESYGLRTEGSWVSKDGSHRYLIDGEPVTDRWLYTNGSWYRMDARGYALEGWQIVDGSWYYFDPSTGAMYSAAWLEQNGAIYRLSYSGAMNVGWFTADGARYVADGSGALLSGWQCENGTWHYYEPYAATGWRFLGGSWYWFDKLGAMATGFVSVGGDRYYLDASGAMRTGWILDDSGAWHYADASGRNILSGWALIDGAWYWFDDGKARTGWLDLNGTWYHFDRDSCAMDSGWYLIDGLWFYSDESGAMRTGWLYLGETWFWFDSSGVMAIDWRWIDGAWYWFDGSGAMASGVFFDSAGRPWLADQSGRLLDGMPGWRMQGDDWFYLNADGSLQTGWLFAGGAWYYLAHDGVMQTGWIEAGGDRYYLAASGAMATGWVLVDGEPCCFDESGRFVANAIDSLEAVMGAPCASKQVLVDDMARAYERAGATYPASALGRGGAPTLREFCSILYDQAVAEGVRPEVLFCQAMKETGWLRFGGDVKVDQFNFGGLGATGGGVPGERFADVAQGLLAQAQHLKAYGSDAPLNRPCVDGRFSYVKRGTAPYVEWLGIPDNPYGGGWAAADNYGYDLAAMMGECFA</sequence>
<dbReference type="GO" id="GO:0030288">
    <property type="term" value="C:outer membrane-bounded periplasmic space"/>
    <property type="evidence" value="ECO:0007669"/>
    <property type="project" value="TreeGrafter"/>
</dbReference>
<dbReference type="Gene3D" id="2.10.270.10">
    <property type="entry name" value="Cholin Binding"/>
    <property type="match status" value="3"/>
</dbReference>
<dbReference type="InterPro" id="IPR018337">
    <property type="entry name" value="Cell_wall/Cho-bd_repeat"/>
</dbReference>
<keyword evidence="1" id="KW-0677">Repeat</keyword>
<keyword evidence="2" id="KW-0378">Hydrolase</keyword>
<dbReference type="EMBL" id="QICB01000001">
    <property type="protein sequence ID" value="RNL21412.1"/>
    <property type="molecule type" value="Genomic_DNA"/>
</dbReference>
<dbReference type="PANTHER" id="PTHR30404">
    <property type="entry name" value="N-ACETYLMURAMOYL-L-ALANINE AMIDASE"/>
    <property type="match status" value="1"/>
</dbReference>
<feature type="repeat" description="Cell wall-binding" evidence="3">
    <location>
        <begin position="691"/>
        <end position="710"/>
    </location>
</feature>
<protein>
    <recommendedName>
        <fullName evidence="5">MurNAc-LAA domain-containing protein</fullName>
    </recommendedName>
</protein>
<evidence type="ECO:0000313" key="7">
    <source>
        <dbReference type="Proteomes" id="UP000267368"/>
    </source>
</evidence>
<feature type="repeat" description="Cell wall-binding" evidence="3">
    <location>
        <begin position="469"/>
        <end position="488"/>
    </location>
</feature>
<dbReference type="SUPFAM" id="SSF53187">
    <property type="entry name" value="Zn-dependent exopeptidases"/>
    <property type="match status" value="1"/>
</dbReference>
<dbReference type="Pfam" id="PF19127">
    <property type="entry name" value="Choline_bind_3"/>
    <property type="match status" value="2"/>
</dbReference>
<comment type="caution">
    <text evidence="6">The sequence shown here is derived from an EMBL/GenBank/DDBJ whole genome shotgun (WGS) entry which is preliminary data.</text>
</comment>
<feature type="domain" description="MurNAc-LAA" evidence="5">
    <location>
        <begin position="288"/>
        <end position="421"/>
    </location>
</feature>
<dbReference type="Pfam" id="PF01520">
    <property type="entry name" value="Amidase_3"/>
    <property type="match status" value="1"/>
</dbReference>
<dbReference type="SMART" id="SM00646">
    <property type="entry name" value="Ami_3"/>
    <property type="match status" value="1"/>
</dbReference>
<proteinExistence type="predicted"/>
<dbReference type="GO" id="GO:0009253">
    <property type="term" value="P:peptidoglycan catabolic process"/>
    <property type="evidence" value="ECO:0007669"/>
    <property type="project" value="InterPro"/>
</dbReference>
<dbReference type="InterPro" id="IPR002508">
    <property type="entry name" value="MurNAc-LAA_cat"/>
</dbReference>
<dbReference type="AlphaFoldDB" id="A0A3N0AH84"/>
<dbReference type="Gene3D" id="3.40.630.40">
    <property type="entry name" value="Zn-dependent exopeptidases"/>
    <property type="match status" value="1"/>
</dbReference>
<feature type="signal peptide" evidence="4">
    <location>
        <begin position="1"/>
        <end position="45"/>
    </location>
</feature>
<dbReference type="CDD" id="cd02696">
    <property type="entry name" value="MurNAc-LAA"/>
    <property type="match status" value="1"/>
</dbReference>
<name>A0A3N0AH84_9ACTN</name>
<dbReference type="Proteomes" id="UP000267368">
    <property type="component" value="Unassembled WGS sequence"/>
</dbReference>
<dbReference type="PANTHER" id="PTHR30404:SF0">
    <property type="entry name" value="N-ACETYLMURAMOYL-L-ALANINE AMIDASE AMIC"/>
    <property type="match status" value="1"/>
</dbReference>
<feature type="repeat" description="Cell wall-binding" evidence="3">
    <location>
        <begin position="549"/>
        <end position="568"/>
    </location>
</feature>
<accession>A0A3N0AH84</accession>
<dbReference type="SUPFAM" id="SSF69360">
    <property type="entry name" value="Cell wall binding repeat"/>
    <property type="match status" value="3"/>
</dbReference>
<evidence type="ECO:0000256" key="1">
    <source>
        <dbReference type="ARBA" id="ARBA00022737"/>
    </source>
</evidence>
<gene>
    <name evidence="6" type="ORF">DMP07_00750</name>
</gene>
<reference evidence="7" key="1">
    <citation type="submission" date="2018-05" db="EMBL/GenBank/DDBJ databases">
        <title>Genome Sequencing of selected type strains of the family Eggerthellaceae.</title>
        <authorList>
            <person name="Danylec N."/>
            <person name="Stoll D.A."/>
            <person name="Doetsch A."/>
            <person name="Huch M."/>
        </authorList>
    </citation>
    <scope>NUCLEOTIDE SEQUENCE [LARGE SCALE GENOMIC DNA]</scope>
    <source>
        <strain evidence="7">DSM 17537</strain>
    </source>
</reference>
<dbReference type="Pfam" id="PF01473">
    <property type="entry name" value="Choline_bind_1"/>
    <property type="match status" value="10"/>
</dbReference>
<dbReference type="GO" id="GO:0004040">
    <property type="term" value="F:amidase activity"/>
    <property type="evidence" value="ECO:0007669"/>
    <property type="project" value="InterPro"/>
</dbReference>
<organism evidence="6 7">
    <name type="scientific">Slackia faecicanis</name>
    <dbReference type="NCBI Taxonomy" id="255723"/>
    <lineage>
        <taxon>Bacteria</taxon>
        <taxon>Bacillati</taxon>
        <taxon>Actinomycetota</taxon>
        <taxon>Coriobacteriia</taxon>
        <taxon>Eggerthellales</taxon>
        <taxon>Eggerthellaceae</taxon>
        <taxon>Slackia</taxon>
    </lineage>
</organism>
<evidence type="ECO:0000313" key="6">
    <source>
        <dbReference type="EMBL" id="RNL21412.1"/>
    </source>
</evidence>
<evidence type="ECO:0000256" key="2">
    <source>
        <dbReference type="ARBA" id="ARBA00022801"/>
    </source>
</evidence>
<keyword evidence="4" id="KW-0732">Signal</keyword>
<dbReference type="Gene3D" id="2.10.270.20">
    <property type="match status" value="2"/>
</dbReference>
<evidence type="ECO:0000256" key="4">
    <source>
        <dbReference type="SAM" id="SignalP"/>
    </source>
</evidence>
<feature type="chain" id="PRO_5018326462" description="MurNAc-LAA domain-containing protein" evidence="4">
    <location>
        <begin position="46"/>
        <end position="1000"/>
    </location>
</feature>
<dbReference type="PROSITE" id="PS51170">
    <property type="entry name" value="CW"/>
    <property type="match status" value="5"/>
</dbReference>
<evidence type="ECO:0000259" key="5">
    <source>
        <dbReference type="SMART" id="SM00646"/>
    </source>
</evidence>
<feature type="repeat" description="Cell wall-binding" evidence="3">
    <location>
        <begin position="671"/>
        <end position="690"/>
    </location>
</feature>
<keyword evidence="7" id="KW-1185">Reference proteome</keyword>
<dbReference type="GO" id="GO:0008745">
    <property type="term" value="F:N-acetylmuramoyl-L-alanine amidase activity"/>
    <property type="evidence" value="ECO:0007669"/>
    <property type="project" value="InterPro"/>
</dbReference>
<feature type="repeat" description="Cell wall-binding" evidence="3">
    <location>
        <begin position="755"/>
        <end position="774"/>
    </location>
</feature>